<proteinExistence type="predicted"/>
<keyword evidence="2" id="KW-1185">Reference proteome</keyword>
<organism evidence="1 2">
    <name type="scientific">Sphagnum troendelagicum</name>
    <dbReference type="NCBI Taxonomy" id="128251"/>
    <lineage>
        <taxon>Eukaryota</taxon>
        <taxon>Viridiplantae</taxon>
        <taxon>Streptophyta</taxon>
        <taxon>Embryophyta</taxon>
        <taxon>Bryophyta</taxon>
        <taxon>Sphagnophytina</taxon>
        <taxon>Sphagnopsida</taxon>
        <taxon>Sphagnales</taxon>
        <taxon>Sphagnaceae</taxon>
        <taxon>Sphagnum</taxon>
    </lineage>
</organism>
<name>A0ABP0V4D7_9BRYO</name>
<dbReference type="EMBL" id="OZ019901">
    <property type="protein sequence ID" value="CAK9237049.1"/>
    <property type="molecule type" value="Genomic_DNA"/>
</dbReference>
<reference evidence="1" key="1">
    <citation type="submission" date="2024-02" db="EMBL/GenBank/DDBJ databases">
        <authorList>
            <consortium name="ELIXIR-Norway"/>
            <consortium name="Elixir Norway"/>
        </authorList>
    </citation>
    <scope>NUCLEOTIDE SEQUENCE</scope>
</reference>
<dbReference type="Proteomes" id="UP001497512">
    <property type="component" value="Chromosome 9"/>
</dbReference>
<gene>
    <name evidence="1" type="ORF">CSSPTR1EN2_LOCUS23449</name>
</gene>
<evidence type="ECO:0000313" key="1">
    <source>
        <dbReference type="EMBL" id="CAK9237049.1"/>
    </source>
</evidence>
<evidence type="ECO:0000313" key="2">
    <source>
        <dbReference type="Proteomes" id="UP001497512"/>
    </source>
</evidence>
<accession>A0ABP0V4D7</accession>
<protein>
    <submittedName>
        <fullName evidence="1">Uncharacterized protein</fullName>
    </submittedName>
</protein>
<sequence>MMQSTMMRSAVHVAPLCVDKMQQQRIDHLGLETVECTFRRSSNMFWGVGLENWSWKVAEKKRIQHLQVEDLQSAKVVVSVRAGSSDQIIPATQRMPPNHKIKAASLLVFQDLRNPTANRFGCEPT</sequence>